<protein>
    <submittedName>
        <fullName evidence="1">Uncharacterized protein</fullName>
    </submittedName>
</protein>
<accession>A0AAV5KSX9</accession>
<dbReference type="Proteomes" id="UP001054252">
    <property type="component" value="Unassembled WGS sequence"/>
</dbReference>
<comment type="caution">
    <text evidence="1">The sequence shown here is derived from an EMBL/GenBank/DDBJ whole genome shotgun (WGS) entry which is preliminary data.</text>
</comment>
<evidence type="ECO:0000313" key="1">
    <source>
        <dbReference type="EMBL" id="GKV27661.1"/>
    </source>
</evidence>
<dbReference type="AlphaFoldDB" id="A0AAV5KSX9"/>
<evidence type="ECO:0000313" key="2">
    <source>
        <dbReference type="Proteomes" id="UP001054252"/>
    </source>
</evidence>
<gene>
    <name evidence="1" type="ORF">SLEP1_g36800</name>
</gene>
<dbReference type="EMBL" id="BPVZ01000076">
    <property type="protein sequence ID" value="GKV27661.1"/>
    <property type="molecule type" value="Genomic_DNA"/>
</dbReference>
<organism evidence="1 2">
    <name type="scientific">Rubroshorea leprosula</name>
    <dbReference type="NCBI Taxonomy" id="152421"/>
    <lineage>
        <taxon>Eukaryota</taxon>
        <taxon>Viridiplantae</taxon>
        <taxon>Streptophyta</taxon>
        <taxon>Embryophyta</taxon>
        <taxon>Tracheophyta</taxon>
        <taxon>Spermatophyta</taxon>
        <taxon>Magnoliopsida</taxon>
        <taxon>eudicotyledons</taxon>
        <taxon>Gunneridae</taxon>
        <taxon>Pentapetalae</taxon>
        <taxon>rosids</taxon>
        <taxon>malvids</taxon>
        <taxon>Malvales</taxon>
        <taxon>Dipterocarpaceae</taxon>
        <taxon>Rubroshorea</taxon>
    </lineage>
</organism>
<proteinExistence type="predicted"/>
<sequence>MAFDDRGLDSNGSQLKSNQVLELRNRNLLQRRQQSHIWCCSKWGAYCLYILEKSYYSTLWRCFASAEHLQLEDMESRKIKFSIHSWASKYLILTFSVS</sequence>
<reference evidence="1 2" key="1">
    <citation type="journal article" date="2021" name="Commun. Biol.">
        <title>The genome of Shorea leprosula (Dipterocarpaceae) highlights the ecological relevance of drought in aseasonal tropical rainforests.</title>
        <authorList>
            <person name="Ng K.K.S."/>
            <person name="Kobayashi M.J."/>
            <person name="Fawcett J.A."/>
            <person name="Hatakeyama M."/>
            <person name="Paape T."/>
            <person name="Ng C.H."/>
            <person name="Ang C.C."/>
            <person name="Tnah L.H."/>
            <person name="Lee C.T."/>
            <person name="Nishiyama T."/>
            <person name="Sese J."/>
            <person name="O'Brien M.J."/>
            <person name="Copetti D."/>
            <person name="Mohd Noor M.I."/>
            <person name="Ong R.C."/>
            <person name="Putra M."/>
            <person name="Sireger I.Z."/>
            <person name="Indrioko S."/>
            <person name="Kosugi Y."/>
            <person name="Izuno A."/>
            <person name="Isagi Y."/>
            <person name="Lee S.L."/>
            <person name="Shimizu K.K."/>
        </authorList>
    </citation>
    <scope>NUCLEOTIDE SEQUENCE [LARGE SCALE GENOMIC DNA]</scope>
    <source>
        <strain evidence="1">214</strain>
    </source>
</reference>
<keyword evidence="2" id="KW-1185">Reference proteome</keyword>
<name>A0AAV5KSX9_9ROSI</name>